<dbReference type="RefSeq" id="WP_042819610.1">
    <property type="nucleotide sequence ID" value="NZ_CPZI01000037.1"/>
</dbReference>
<proteinExistence type="predicted"/>
<name>A0A0T9PSX2_9GAMM</name>
<keyword evidence="1" id="KW-0812">Transmembrane</keyword>
<evidence type="ECO:0000313" key="3">
    <source>
        <dbReference type="Proteomes" id="UP000038204"/>
    </source>
</evidence>
<keyword evidence="1" id="KW-0472">Membrane</keyword>
<dbReference type="Proteomes" id="UP000038204">
    <property type="component" value="Unassembled WGS sequence"/>
</dbReference>
<sequence length="139" mass="16032">MTTSEWIALAGTVGTWGAAAATLFAALMAMRALNAWKNQETYSLVKSYKTAVIRYRNTLKNMPLQFEGHVIHDEKFINFELAFDHVYECFALINEGDLKVEIKNKFLPFYETHLNYIKRSNSRDDVFLSIKDILIMNVD</sequence>
<organism evidence="2 3">
    <name type="scientific">Yersinia similis</name>
    <dbReference type="NCBI Taxonomy" id="367190"/>
    <lineage>
        <taxon>Bacteria</taxon>
        <taxon>Pseudomonadati</taxon>
        <taxon>Pseudomonadota</taxon>
        <taxon>Gammaproteobacteria</taxon>
        <taxon>Enterobacterales</taxon>
        <taxon>Yersiniaceae</taxon>
        <taxon>Yersinia</taxon>
    </lineage>
</organism>
<accession>A0A0T9PSX2</accession>
<protein>
    <submittedName>
        <fullName evidence="2">Uncharacterized protein</fullName>
    </submittedName>
</protein>
<gene>
    <name evidence="2" type="ORF">ERS008667_01558</name>
</gene>
<reference evidence="2 3" key="1">
    <citation type="submission" date="2015-03" db="EMBL/GenBank/DDBJ databases">
        <authorList>
            <person name="Murphy D."/>
        </authorList>
    </citation>
    <scope>NUCLEOTIDE SEQUENCE [LARGE SCALE GENOMIC DNA]</scope>
    <source>
        <strain evidence="2 3">Y233</strain>
    </source>
</reference>
<keyword evidence="1" id="KW-1133">Transmembrane helix</keyword>
<feature type="transmembrane region" description="Helical" evidence="1">
    <location>
        <begin position="6"/>
        <end position="29"/>
    </location>
</feature>
<evidence type="ECO:0000313" key="2">
    <source>
        <dbReference type="EMBL" id="CNH80011.1"/>
    </source>
</evidence>
<dbReference type="EMBL" id="CQBK01000009">
    <property type="protein sequence ID" value="CNH80011.1"/>
    <property type="molecule type" value="Genomic_DNA"/>
</dbReference>
<evidence type="ECO:0000256" key="1">
    <source>
        <dbReference type="SAM" id="Phobius"/>
    </source>
</evidence>
<dbReference type="AlphaFoldDB" id="A0A0T9PSX2"/>